<dbReference type="AlphaFoldDB" id="A0A167H9K6"/>
<dbReference type="GO" id="GO:0046513">
    <property type="term" value="P:ceramide biosynthetic process"/>
    <property type="evidence" value="ECO:0007669"/>
    <property type="project" value="InterPro"/>
</dbReference>
<evidence type="ECO:0000256" key="8">
    <source>
        <dbReference type="SAM" id="Phobius"/>
    </source>
</evidence>
<comment type="subcellular location">
    <subcellularLocation>
        <location evidence="1">Membrane</location>
        <topology evidence="1">Multi-pass membrane protein</topology>
    </subcellularLocation>
</comment>
<proteinExistence type="inferred from homology"/>
<keyword evidence="4 8" id="KW-1133">Transmembrane helix</keyword>
<dbReference type="PROSITE" id="PS50922">
    <property type="entry name" value="TLC"/>
    <property type="match status" value="1"/>
</dbReference>
<feature type="transmembrane region" description="Helical" evidence="8">
    <location>
        <begin position="53"/>
        <end position="73"/>
    </location>
</feature>
<evidence type="ECO:0000256" key="1">
    <source>
        <dbReference type="ARBA" id="ARBA00004141"/>
    </source>
</evidence>
<feature type="region of interest" description="Disordered" evidence="7">
    <location>
        <begin position="90"/>
        <end position="119"/>
    </location>
</feature>
<evidence type="ECO:0000313" key="10">
    <source>
        <dbReference type="EMBL" id="KZO91388.1"/>
    </source>
</evidence>
<dbReference type="STRING" id="1330018.A0A167H9K6"/>
<dbReference type="PANTHER" id="PTHR12560:SF0">
    <property type="entry name" value="LD18904P"/>
    <property type="match status" value="1"/>
</dbReference>
<evidence type="ECO:0000256" key="7">
    <source>
        <dbReference type="SAM" id="MobiDB-lite"/>
    </source>
</evidence>
<dbReference type="Proteomes" id="UP000076738">
    <property type="component" value="Unassembled WGS sequence"/>
</dbReference>
<keyword evidence="5 6" id="KW-0472">Membrane</keyword>
<evidence type="ECO:0000256" key="3">
    <source>
        <dbReference type="ARBA" id="ARBA00022692"/>
    </source>
</evidence>
<accession>A0A167H9K6</accession>
<gene>
    <name evidence="10" type="ORF">CALVIDRAFT_489178</name>
</gene>
<evidence type="ECO:0000256" key="4">
    <source>
        <dbReference type="ARBA" id="ARBA00022989"/>
    </source>
</evidence>
<dbReference type="OrthoDB" id="537032at2759"/>
<dbReference type="PIRSF" id="PIRSF005225">
    <property type="entry name" value="LAG1_LAC1"/>
    <property type="match status" value="1"/>
</dbReference>
<dbReference type="PANTHER" id="PTHR12560">
    <property type="entry name" value="LONGEVITY ASSURANCE FACTOR 1 LAG1"/>
    <property type="match status" value="1"/>
</dbReference>
<feature type="transmembrane region" description="Helical" evidence="8">
    <location>
        <begin position="130"/>
        <end position="148"/>
    </location>
</feature>
<name>A0A167H9K6_CALVF</name>
<organism evidence="10 11">
    <name type="scientific">Calocera viscosa (strain TUFC12733)</name>
    <dbReference type="NCBI Taxonomy" id="1330018"/>
    <lineage>
        <taxon>Eukaryota</taxon>
        <taxon>Fungi</taxon>
        <taxon>Dikarya</taxon>
        <taxon>Basidiomycota</taxon>
        <taxon>Agaricomycotina</taxon>
        <taxon>Dacrymycetes</taxon>
        <taxon>Dacrymycetales</taxon>
        <taxon>Dacrymycetaceae</taxon>
        <taxon>Calocera</taxon>
    </lineage>
</organism>
<sequence length="350" mass="40764">MNYLNDSLPHYPGLADRIRPFFTLSYPAPTPRNTNVFPQWQHYEKGALDVCFVLTWVIVFSVFREAVMSYVLAPIARRLLYGHRTAAPANSNGNKATPTDGIGNGHALHQHSKREQDRRERMVTRFSEQGFIFIYYVSYWSFGMYIWANSPWAPFNPDEFYRGYPHTPLPAPIKFYYLTQLAEWCHQVIILNIEARRKDHWQMFSHHIITIALMVTSYVSNFTRVGTMILLLMDFCDFVFAAAKMFRYVGFNTAKDVTFVFFLISWFVTRHVLFGAVIWSVYHDLPRFIPYRWSPSNGLYMTRPALAGFISLLVALQVLLLLWFYMIIVVALRVVSGQGAEDVRSDEEDE</sequence>
<feature type="transmembrane region" description="Helical" evidence="8">
    <location>
        <begin position="258"/>
        <end position="282"/>
    </location>
</feature>
<reference evidence="10 11" key="1">
    <citation type="journal article" date="2016" name="Mol. Biol. Evol.">
        <title>Comparative Genomics of Early-Diverging Mushroom-Forming Fungi Provides Insights into the Origins of Lignocellulose Decay Capabilities.</title>
        <authorList>
            <person name="Nagy L.G."/>
            <person name="Riley R."/>
            <person name="Tritt A."/>
            <person name="Adam C."/>
            <person name="Daum C."/>
            <person name="Floudas D."/>
            <person name="Sun H."/>
            <person name="Yadav J.S."/>
            <person name="Pangilinan J."/>
            <person name="Larsson K.H."/>
            <person name="Matsuura K."/>
            <person name="Barry K."/>
            <person name="Labutti K."/>
            <person name="Kuo R."/>
            <person name="Ohm R.A."/>
            <person name="Bhattacharya S.S."/>
            <person name="Shirouzu T."/>
            <person name="Yoshinaga Y."/>
            <person name="Martin F.M."/>
            <person name="Grigoriev I.V."/>
            <person name="Hibbett D.S."/>
        </authorList>
    </citation>
    <scope>NUCLEOTIDE SEQUENCE [LARGE SCALE GENOMIC DNA]</scope>
    <source>
        <strain evidence="10 11">TUFC12733</strain>
    </source>
</reference>
<dbReference type="EMBL" id="KV417324">
    <property type="protein sequence ID" value="KZO91388.1"/>
    <property type="molecule type" value="Genomic_DNA"/>
</dbReference>
<evidence type="ECO:0000313" key="11">
    <source>
        <dbReference type="Proteomes" id="UP000076738"/>
    </source>
</evidence>
<comment type="similarity">
    <text evidence="2">Belongs to the sphingosine N-acyltransferase family.</text>
</comment>
<dbReference type="GO" id="GO:0016020">
    <property type="term" value="C:membrane"/>
    <property type="evidence" value="ECO:0007669"/>
    <property type="project" value="UniProtKB-SubCell"/>
</dbReference>
<evidence type="ECO:0000256" key="6">
    <source>
        <dbReference type="PROSITE-ProRule" id="PRU00205"/>
    </source>
</evidence>
<evidence type="ECO:0000259" key="9">
    <source>
        <dbReference type="PROSITE" id="PS50922"/>
    </source>
</evidence>
<dbReference type="InterPro" id="IPR016439">
    <property type="entry name" value="Lag1/Lac1-like"/>
</dbReference>
<dbReference type="Pfam" id="PF03798">
    <property type="entry name" value="TRAM_LAG1_CLN8"/>
    <property type="match status" value="1"/>
</dbReference>
<dbReference type="InterPro" id="IPR006634">
    <property type="entry name" value="TLC-dom"/>
</dbReference>
<dbReference type="GO" id="GO:0050291">
    <property type="term" value="F:sphingosine N-acyltransferase activity"/>
    <property type="evidence" value="ECO:0007669"/>
    <property type="project" value="InterPro"/>
</dbReference>
<keyword evidence="11" id="KW-1185">Reference proteome</keyword>
<feature type="transmembrane region" description="Helical" evidence="8">
    <location>
        <begin position="305"/>
        <end position="335"/>
    </location>
</feature>
<evidence type="ECO:0000256" key="5">
    <source>
        <dbReference type="ARBA" id="ARBA00023136"/>
    </source>
</evidence>
<protein>
    <submittedName>
        <fullName evidence="10">Longevity assurance proteins LAG1/LAC1</fullName>
    </submittedName>
</protein>
<feature type="domain" description="TLC" evidence="9">
    <location>
        <begin position="121"/>
        <end position="336"/>
    </location>
</feature>
<feature type="transmembrane region" description="Helical" evidence="8">
    <location>
        <begin position="225"/>
        <end position="246"/>
    </location>
</feature>
<evidence type="ECO:0000256" key="2">
    <source>
        <dbReference type="ARBA" id="ARBA00009808"/>
    </source>
</evidence>
<dbReference type="SMART" id="SM00724">
    <property type="entry name" value="TLC"/>
    <property type="match status" value="1"/>
</dbReference>
<keyword evidence="3 6" id="KW-0812">Transmembrane</keyword>